<dbReference type="Gene3D" id="3.40.30.120">
    <property type="match status" value="1"/>
</dbReference>
<comment type="caution">
    <text evidence="3">The sequence shown here is derived from an EMBL/GenBank/DDBJ whole genome shotgun (WGS) entry which is preliminary data.</text>
</comment>
<dbReference type="SUPFAM" id="SSF51905">
    <property type="entry name" value="FAD/NAD(P)-binding domain"/>
    <property type="match status" value="1"/>
</dbReference>
<dbReference type="InterPro" id="IPR002938">
    <property type="entry name" value="FAD-bd"/>
</dbReference>
<dbReference type="PRINTS" id="PR00420">
    <property type="entry name" value="RNGMNOXGNASE"/>
</dbReference>
<evidence type="ECO:0000313" key="3">
    <source>
        <dbReference type="EMBL" id="KMJ45760.1"/>
    </source>
</evidence>
<dbReference type="PATRIC" id="fig|880157.4.peg.1560"/>
<evidence type="ECO:0000259" key="2">
    <source>
        <dbReference type="Pfam" id="PF01494"/>
    </source>
</evidence>
<dbReference type="Gene3D" id="3.30.70.2450">
    <property type="match status" value="1"/>
</dbReference>
<sequence>MPLPPKGGRDKDQPVTIVGAGLVGLTLALDLGLRGIHVVVLDEDNSVADGSRAIVFARRSLEILSRLGLGNRLMTKGIAWESGTIYLKNTPLFHNTVGEYNKSEYPVFLNLQQYYVEEWLVEACVATGYVDLRWRHKVVAIRQDDNYVNLSIETPNGNYFLRTNWLLACDGARSFIRRSLNLPFMGQAFQDRFLIVDIKMKSSLPAERRFWFSPPFHPGRSVLIHKQPDDIWRVDFQLGWQANPEVERQEEHILTRLKCMFGDTANIEVVWSSIYTFQCRRLENFVHNNIIFVGDSAHQVSPFGGRGGNGGIQDADNLAWKLTAVLSGISDTRLLKTYDYERCVAADENILHSTRSAEFITPKSQSALVYRDAVLALARTSEFARKMVNSGRLSTPTILKLSPLNYINDLSEKATLPLGAPAPDMPVQKDGVMDWILRYIGGSNFTLMTCSSSPNKQGQTKITLSTYPPTQDQLTELIDSENLLKSRYGISSDGTMLFRPDQHLCAYLMNPTPAELEFAYTTALGKYLSQEILKCI</sequence>
<reference evidence="3 4" key="1">
    <citation type="submission" date="2015-06" db="EMBL/GenBank/DDBJ databases">
        <title>Draft Whole-Genome Sequence of the Entomopathogenic Bacterium Xenorhabdus khoisanae.</title>
        <authorList>
            <person name="Naidoo S."/>
            <person name="Featherston J."/>
            <person name="Gray V.M."/>
        </authorList>
    </citation>
    <scope>NUCLEOTIDE SEQUENCE [LARGE SCALE GENOMIC DNA]</scope>
    <source>
        <strain evidence="3 4">MCB</strain>
    </source>
</reference>
<dbReference type="Pfam" id="PF01494">
    <property type="entry name" value="FAD_binding_3"/>
    <property type="match status" value="1"/>
</dbReference>
<feature type="domain" description="FAD-binding" evidence="2">
    <location>
        <begin position="14"/>
        <end position="347"/>
    </location>
</feature>
<dbReference type="NCBIfam" id="NF006002">
    <property type="entry name" value="PRK08132.1"/>
    <property type="match status" value="1"/>
</dbReference>
<dbReference type="GO" id="GO:0008688">
    <property type="term" value="F:3-(3-hydroxyphenyl)propionate hydroxylase activity"/>
    <property type="evidence" value="ECO:0007669"/>
    <property type="project" value="TreeGrafter"/>
</dbReference>
<dbReference type="AlphaFoldDB" id="A0A0J5IRC2"/>
<evidence type="ECO:0000256" key="1">
    <source>
        <dbReference type="ARBA" id="ARBA00023002"/>
    </source>
</evidence>
<dbReference type="Gene3D" id="3.50.50.60">
    <property type="entry name" value="FAD/NAD(P)-binding domain"/>
    <property type="match status" value="1"/>
</dbReference>
<protein>
    <recommendedName>
        <fullName evidence="2">FAD-binding domain-containing protein</fullName>
    </recommendedName>
</protein>
<accession>A0A0J5IRC2</accession>
<proteinExistence type="predicted"/>
<dbReference type="STRING" id="880157.AB204_07415"/>
<dbReference type="InterPro" id="IPR036188">
    <property type="entry name" value="FAD/NAD-bd_sf"/>
</dbReference>
<keyword evidence="1" id="KW-0560">Oxidoreductase</keyword>
<dbReference type="PANTHER" id="PTHR43476:SF3">
    <property type="entry name" value="FAD-BINDING MONOOXYGENASE"/>
    <property type="match status" value="1"/>
</dbReference>
<dbReference type="InterPro" id="IPR050631">
    <property type="entry name" value="PheA/TfdB_FAD_monoxygenase"/>
</dbReference>
<organism evidence="3 4">
    <name type="scientific">Xenorhabdus khoisanae</name>
    <dbReference type="NCBI Taxonomy" id="880157"/>
    <lineage>
        <taxon>Bacteria</taxon>
        <taxon>Pseudomonadati</taxon>
        <taxon>Pseudomonadota</taxon>
        <taxon>Gammaproteobacteria</taxon>
        <taxon>Enterobacterales</taxon>
        <taxon>Morganellaceae</taxon>
        <taxon>Xenorhabdus</taxon>
    </lineage>
</organism>
<keyword evidence="4" id="KW-1185">Reference proteome</keyword>
<evidence type="ECO:0000313" key="4">
    <source>
        <dbReference type="Proteomes" id="UP000036277"/>
    </source>
</evidence>
<dbReference type="EMBL" id="LFCV01000040">
    <property type="protein sequence ID" value="KMJ45760.1"/>
    <property type="molecule type" value="Genomic_DNA"/>
</dbReference>
<dbReference type="GO" id="GO:0019622">
    <property type="term" value="P:3-(3-hydroxy)phenylpropionate catabolic process"/>
    <property type="evidence" value="ECO:0007669"/>
    <property type="project" value="TreeGrafter"/>
</dbReference>
<dbReference type="GO" id="GO:0071949">
    <property type="term" value="F:FAD binding"/>
    <property type="evidence" value="ECO:0007669"/>
    <property type="project" value="InterPro"/>
</dbReference>
<dbReference type="Proteomes" id="UP000036277">
    <property type="component" value="Unassembled WGS sequence"/>
</dbReference>
<dbReference type="PANTHER" id="PTHR43476">
    <property type="entry name" value="3-(3-HYDROXY-PHENYL)PROPIONATE/3-HYDROXYCINNAMIC ACID HYDROXYLASE"/>
    <property type="match status" value="1"/>
</dbReference>
<gene>
    <name evidence="3" type="ORF">AB204_07415</name>
</gene>
<name>A0A0J5IRC2_9GAMM</name>